<evidence type="ECO:0000256" key="1">
    <source>
        <dbReference type="SAM" id="MobiDB-lite"/>
    </source>
</evidence>
<reference evidence="3" key="1">
    <citation type="submission" date="2019-04" db="EMBL/GenBank/DDBJ databases">
        <title>An insight into the mialome of Ixodes scapularis.</title>
        <authorList>
            <person name="Ribeiro J.M."/>
            <person name="Mather T.N."/>
            <person name="Karim S."/>
        </authorList>
    </citation>
    <scope>NUCLEOTIDE SEQUENCE</scope>
</reference>
<proteinExistence type="predicted"/>
<evidence type="ECO:0000256" key="2">
    <source>
        <dbReference type="SAM" id="SignalP"/>
    </source>
</evidence>
<keyword evidence="2" id="KW-0732">Signal</keyword>
<feature type="chain" id="PRO_5020025684" evidence="2">
    <location>
        <begin position="19"/>
        <end position="106"/>
    </location>
</feature>
<feature type="compositionally biased region" description="Basic and acidic residues" evidence="1">
    <location>
        <begin position="35"/>
        <end position="49"/>
    </location>
</feature>
<accession>A0A4D5RY77</accession>
<feature type="signal peptide" evidence="2">
    <location>
        <begin position="1"/>
        <end position="18"/>
    </location>
</feature>
<dbReference type="EMBL" id="GHJT01007954">
    <property type="protein sequence ID" value="MOY41925.1"/>
    <property type="molecule type" value="Transcribed_RNA"/>
</dbReference>
<evidence type="ECO:0000313" key="3">
    <source>
        <dbReference type="EMBL" id="MOY41925.1"/>
    </source>
</evidence>
<organism evidence="3">
    <name type="scientific">Ixodes scapularis</name>
    <name type="common">Black-legged tick</name>
    <name type="synonym">Deer tick</name>
    <dbReference type="NCBI Taxonomy" id="6945"/>
    <lineage>
        <taxon>Eukaryota</taxon>
        <taxon>Metazoa</taxon>
        <taxon>Ecdysozoa</taxon>
        <taxon>Arthropoda</taxon>
        <taxon>Chelicerata</taxon>
        <taxon>Arachnida</taxon>
        <taxon>Acari</taxon>
        <taxon>Parasitiformes</taxon>
        <taxon>Ixodida</taxon>
        <taxon>Ixodoidea</taxon>
        <taxon>Ixodidae</taxon>
        <taxon>Ixodinae</taxon>
        <taxon>Ixodes</taxon>
    </lineage>
</organism>
<name>A0A4D5RY77_IXOSC</name>
<protein>
    <submittedName>
        <fullName evidence="3">Putative secreted protein</fullName>
    </submittedName>
</protein>
<feature type="region of interest" description="Disordered" evidence="1">
    <location>
        <begin position="26"/>
        <end position="63"/>
    </location>
</feature>
<sequence>MTTAWRVMVLRTLRLSWSVVMSGKTRTRAACRSTRGTEKQPRHPRERFARLPQTTRHRYTKPQPPASLLWLPCLSTPCSKDCPWDSRTASEPLGSCSSPSRSTSTS</sequence>
<dbReference type="AlphaFoldDB" id="A0A4D5RY77"/>